<name>A0A1Y1Q8P6_9GAMM</name>
<evidence type="ECO:0000313" key="1">
    <source>
        <dbReference type="EMBL" id="OQW99782.1"/>
    </source>
</evidence>
<sequence length="111" mass="12164">MQNAYRGLLLIAVLLGGCGQKASQSFMELPSGRRVATVYAINTPAGDIACYSAPAHDAPLVTQLRNQQLVDLVSMQDGMVEHNGAYWLHVYPRIGHRLACYVNIQHLMPVS</sequence>
<evidence type="ECO:0000313" key="2">
    <source>
        <dbReference type="Proteomes" id="UP000192491"/>
    </source>
</evidence>
<organism evidence="1 2">
    <name type="scientific">Thiothrix lacustris</name>
    <dbReference type="NCBI Taxonomy" id="525917"/>
    <lineage>
        <taxon>Bacteria</taxon>
        <taxon>Pseudomonadati</taxon>
        <taxon>Pseudomonadota</taxon>
        <taxon>Gammaproteobacteria</taxon>
        <taxon>Thiotrichales</taxon>
        <taxon>Thiotrichaceae</taxon>
        <taxon>Thiothrix</taxon>
    </lineage>
</organism>
<gene>
    <name evidence="1" type="ORF">BWK73_49840</name>
</gene>
<dbReference type="PROSITE" id="PS51257">
    <property type="entry name" value="PROKAR_LIPOPROTEIN"/>
    <property type="match status" value="1"/>
</dbReference>
<dbReference type="AlphaFoldDB" id="A0A1Y1Q8P6"/>
<reference evidence="1 2" key="1">
    <citation type="submission" date="2017-01" db="EMBL/GenBank/DDBJ databases">
        <title>Novel large sulfur bacteria in the metagenomes of groundwater-fed chemosynthetic microbial mats in the Lake Huron basin.</title>
        <authorList>
            <person name="Sharrar A.M."/>
            <person name="Flood B.E."/>
            <person name="Bailey J.V."/>
            <person name="Jones D.S."/>
            <person name="Biddanda B."/>
            <person name="Ruberg S.A."/>
            <person name="Marcus D.N."/>
            <person name="Dick G.J."/>
        </authorList>
    </citation>
    <scope>NUCLEOTIDE SEQUENCE [LARGE SCALE GENOMIC DNA]</scope>
    <source>
        <strain evidence="1">A8</strain>
    </source>
</reference>
<comment type="caution">
    <text evidence="1">The sequence shown here is derived from an EMBL/GenBank/DDBJ whole genome shotgun (WGS) entry which is preliminary data.</text>
</comment>
<accession>A0A1Y1Q8P6</accession>
<dbReference type="Proteomes" id="UP000192491">
    <property type="component" value="Unassembled WGS sequence"/>
</dbReference>
<protein>
    <submittedName>
        <fullName evidence="1">Uncharacterized protein</fullName>
    </submittedName>
</protein>
<proteinExistence type="predicted"/>
<dbReference type="EMBL" id="MTEJ01000683">
    <property type="protein sequence ID" value="OQW99782.1"/>
    <property type="molecule type" value="Genomic_DNA"/>
</dbReference>